<dbReference type="EMBL" id="CP001966">
    <property type="protein sequence ID" value="ADG79123.1"/>
    <property type="molecule type" value="Genomic_DNA"/>
</dbReference>
<protein>
    <submittedName>
        <fullName evidence="2">Transglutaminase domain protein</fullName>
    </submittedName>
</protein>
<dbReference type="Gene3D" id="3.10.620.30">
    <property type="match status" value="1"/>
</dbReference>
<dbReference type="InterPro" id="IPR038765">
    <property type="entry name" value="Papain-like_cys_pep_sf"/>
</dbReference>
<dbReference type="InterPro" id="IPR002931">
    <property type="entry name" value="Transglutaminase-like"/>
</dbReference>
<evidence type="ECO:0000259" key="1">
    <source>
        <dbReference type="Pfam" id="PF01841"/>
    </source>
</evidence>
<proteinExistence type="predicted"/>
<dbReference type="Proteomes" id="UP000001213">
    <property type="component" value="Chromosome"/>
</dbReference>
<organism evidence="2 3">
    <name type="scientific">Tsukamurella paurometabola (strain ATCC 8368 / DSM 20162 / CCUG 35730 / CIP 100753 / JCM 10117 / KCTC 9821 / NBRC 16120 / NCIMB 702349 / NCTC 13040)</name>
    <name type="common">Corynebacterium paurometabolum</name>
    <dbReference type="NCBI Taxonomy" id="521096"/>
    <lineage>
        <taxon>Bacteria</taxon>
        <taxon>Bacillati</taxon>
        <taxon>Actinomycetota</taxon>
        <taxon>Actinomycetes</taxon>
        <taxon>Mycobacteriales</taxon>
        <taxon>Tsukamurellaceae</taxon>
        <taxon>Tsukamurella</taxon>
    </lineage>
</organism>
<dbReference type="SUPFAM" id="SSF54001">
    <property type="entry name" value="Cysteine proteinases"/>
    <property type="match status" value="1"/>
</dbReference>
<dbReference type="Pfam" id="PF01841">
    <property type="entry name" value="Transglut_core"/>
    <property type="match status" value="1"/>
</dbReference>
<reference evidence="2 3" key="2">
    <citation type="journal article" date="2011" name="Stand. Genomic Sci.">
        <title>Complete genome sequence of Tsukamurella paurometabola type strain (no. 33).</title>
        <authorList>
            <person name="Munk A.C."/>
            <person name="Lapidus A."/>
            <person name="Lucas S."/>
            <person name="Nolan M."/>
            <person name="Tice H."/>
            <person name="Cheng J.F."/>
            <person name="Del Rio T.G."/>
            <person name="Goodwin L."/>
            <person name="Pitluck S."/>
            <person name="Liolios K."/>
            <person name="Huntemann M."/>
            <person name="Ivanova N."/>
            <person name="Mavromatis K."/>
            <person name="Mikhailova N."/>
            <person name="Pati A."/>
            <person name="Chen A."/>
            <person name="Palaniappan K."/>
            <person name="Tapia R."/>
            <person name="Han C."/>
            <person name="Land M."/>
            <person name="Hauser L."/>
            <person name="Chang Y.J."/>
            <person name="Jeffries C.D."/>
            <person name="Brettin T."/>
            <person name="Yasawong M."/>
            <person name="Brambilla E.M."/>
            <person name="Rohde M."/>
            <person name="Sikorski J."/>
            <person name="Goker M."/>
            <person name="Detter J.C."/>
            <person name="Woyke T."/>
            <person name="Bristow J."/>
            <person name="Eisen J.A."/>
            <person name="Markowitz V."/>
            <person name="Hugenholtz P."/>
            <person name="Kyrpides N.C."/>
            <person name="Klenk H.P."/>
        </authorList>
    </citation>
    <scope>NUCLEOTIDE SEQUENCE [LARGE SCALE GENOMIC DNA]</scope>
    <source>
        <strain evidence="3">ATCC 8368 / DSM 20162 / CCUG 35730 / CIP 100753 / JCM 10117 / KCTC 9821 / NBRC 16120 / NCIMB 702349 / NCTC 13040</strain>
    </source>
</reference>
<sequence length="278" mass="31099">MPMLAGVTLDYRLPGPLTDLDSVPAEFLEGVGSEPLAICSPVHTMFVQPTDPLALDLPHVRLADNHIRPAARLAHRLVDLDPRPLNEQRAPGRQVVGTCRHFAVLACALLRYRGVESRVRCGFATYFAHRRAVDHWIIEYRPGNGRRWVRMDPEILGTAIVEHPEDLRQGQFLTGCEAWMAFRRGEVDASRFGVHGTENWGPAEIRGNAVKDLAAVNKVEMLPWDEWGRMTEAYEGKSGRDYDSLLDKVAEACTIDDPMAIADVYEHPDLRVPDSMVG</sequence>
<dbReference type="HOGENOM" id="CLU_064712_0_0_11"/>
<dbReference type="eggNOG" id="COG1305">
    <property type="taxonomic scope" value="Bacteria"/>
</dbReference>
<dbReference type="STRING" id="521096.Tpau_2519"/>
<dbReference type="KEGG" id="tpr:Tpau_2519"/>
<gene>
    <name evidence="2" type="ordered locus">Tpau_2519</name>
</gene>
<name>D5URR8_TSUPD</name>
<dbReference type="AlphaFoldDB" id="D5URR8"/>
<accession>D5URR8</accession>
<evidence type="ECO:0000313" key="2">
    <source>
        <dbReference type="EMBL" id="ADG79123.1"/>
    </source>
</evidence>
<evidence type="ECO:0000313" key="3">
    <source>
        <dbReference type="Proteomes" id="UP000001213"/>
    </source>
</evidence>
<keyword evidence="3" id="KW-1185">Reference proteome</keyword>
<feature type="domain" description="Transglutaminase-like" evidence="1">
    <location>
        <begin position="96"/>
        <end position="153"/>
    </location>
</feature>
<reference evidence="3" key="1">
    <citation type="submission" date="2010-03" db="EMBL/GenBank/DDBJ databases">
        <title>The complete chromosome of Tsukamurella paurometabola DSM 20162.</title>
        <authorList>
            <consortium name="US DOE Joint Genome Institute (JGI-PGF)"/>
            <person name="Lucas S."/>
            <person name="Copeland A."/>
            <person name="Lapidus A."/>
            <person name="Glavina del Rio T."/>
            <person name="Dalin E."/>
            <person name="Tice H."/>
            <person name="Bruce D."/>
            <person name="Goodwin L."/>
            <person name="Pitluck S."/>
            <person name="Kyrpides N."/>
            <person name="Mavromatis K."/>
            <person name="Ivanova N."/>
            <person name="Mikhailova N."/>
            <person name="Munk A.C."/>
            <person name="Brettin T."/>
            <person name="Detter J.C."/>
            <person name="Tapia R."/>
            <person name="Han C."/>
            <person name="Larimer F."/>
            <person name="Land M."/>
            <person name="Hauser L."/>
            <person name="Markowitz V."/>
            <person name="Cheng J.-F."/>
            <person name="Hugenholtz P."/>
            <person name="Woyke T."/>
            <person name="Wu D."/>
            <person name="Jando M."/>
            <person name="Brambilla E."/>
            <person name="Klenk H.-P."/>
            <person name="Eisen J.A."/>
        </authorList>
    </citation>
    <scope>NUCLEOTIDE SEQUENCE [LARGE SCALE GENOMIC DNA]</scope>
    <source>
        <strain evidence="3">ATCC 8368 / DSM 20162 / CCUG 35730 / CIP 100753 / JCM 10117 / KCTC 9821 / NBRC 16120 / NCIMB 702349 / NCTC 13040</strain>
    </source>
</reference>